<gene>
    <name evidence="2" type="ORF">QC761_0097780</name>
</gene>
<feature type="signal peptide" evidence="1">
    <location>
        <begin position="1"/>
        <end position="17"/>
    </location>
</feature>
<sequence length="120" mass="13308">MPLVWAWTVYFFAPSLAEQMTRGSVQYWPCRGDDQEHRQDNVRGSKGCNCSSGVWTLVGTGDVSRRDDPLDRYRREGNFGVVSSVELARCDDDYGVLSGVATIKVLSARRSISKCGSNPV</sequence>
<keyword evidence="3" id="KW-1185">Reference proteome</keyword>
<dbReference type="Proteomes" id="UP001322138">
    <property type="component" value="Unassembled WGS sequence"/>
</dbReference>
<evidence type="ECO:0000313" key="2">
    <source>
        <dbReference type="EMBL" id="KAK4641008.1"/>
    </source>
</evidence>
<dbReference type="EMBL" id="JAFFGZ010000008">
    <property type="protein sequence ID" value="KAK4641008.1"/>
    <property type="molecule type" value="Genomic_DNA"/>
</dbReference>
<dbReference type="RefSeq" id="XP_062729984.1">
    <property type="nucleotide sequence ID" value="XM_062873063.1"/>
</dbReference>
<evidence type="ECO:0000313" key="3">
    <source>
        <dbReference type="Proteomes" id="UP001322138"/>
    </source>
</evidence>
<reference evidence="2 3" key="1">
    <citation type="journal article" date="2023" name="bioRxiv">
        <title>High-quality genome assemblies of four members of thePodospora anserinaspecies complex.</title>
        <authorList>
            <person name="Ament-Velasquez S.L."/>
            <person name="Vogan A.A."/>
            <person name="Wallerman O."/>
            <person name="Hartmann F."/>
            <person name="Gautier V."/>
            <person name="Silar P."/>
            <person name="Giraud T."/>
            <person name="Johannesson H."/>
        </authorList>
    </citation>
    <scope>NUCLEOTIDE SEQUENCE [LARGE SCALE GENOMIC DNA]</scope>
    <source>
        <strain evidence="2 3">CBS 112042</strain>
    </source>
</reference>
<proteinExistence type="predicted"/>
<feature type="chain" id="PRO_5047284859" description="Secreted protein" evidence="1">
    <location>
        <begin position="18"/>
        <end position="120"/>
    </location>
</feature>
<comment type="caution">
    <text evidence="2">The sequence shown here is derived from an EMBL/GenBank/DDBJ whole genome shotgun (WGS) entry which is preliminary data.</text>
</comment>
<dbReference type="GeneID" id="87892428"/>
<accession>A0ABR0FC89</accession>
<organism evidence="2 3">
    <name type="scientific">Podospora bellae-mahoneyi</name>
    <dbReference type="NCBI Taxonomy" id="2093777"/>
    <lineage>
        <taxon>Eukaryota</taxon>
        <taxon>Fungi</taxon>
        <taxon>Dikarya</taxon>
        <taxon>Ascomycota</taxon>
        <taxon>Pezizomycotina</taxon>
        <taxon>Sordariomycetes</taxon>
        <taxon>Sordariomycetidae</taxon>
        <taxon>Sordariales</taxon>
        <taxon>Podosporaceae</taxon>
        <taxon>Podospora</taxon>
    </lineage>
</organism>
<keyword evidence="1" id="KW-0732">Signal</keyword>
<name>A0ABR0FC89_9PEZI</name>
<evidence type="ECO:0000256" key="1">
    <source>
        <dbReference type="SAM" id="SignalP"/>
    </source>
</evidence>
<protein>
    <recommendedName>
        <fullName evidence="4">Secreted protein</fullName>
    </recommendedName>
</protein>
<evidence type="ECO:0008006" key="4">
    <source>
        <dbReference type="Google" id="ProtNLM"/>
    </source>
</evidence>